<gene>
    <name evidence="9" type="ORF">CANTADRAFT_51014</name>
</gene>
<dbReference type="InterPro" id="IPR052099">
    <property type="entry name" value="Regulatory_TF_Diverse"/>
</dbReference>
<feature type="transmembrane region" description="Helical" evidence="7">
    <location>
        <begin position="410"/>
        <end position="432"/>
    </location>
</feature>
<keyword evidence="2" id="KW-0805">Transcription regulation</keyword>
<evidence type="ECO:0000313" key="10">
    <source>
        <dbReference type="Proteomes" id="UP000094285"/>
    </source>
</evidence>
<dbReference type="GO" id="GO:0005634">
    <property type="term" value="C:nucleus"/>
    <property type="evidence" value="ECO:0007669"/>
    <property type="project" value="UniProtKB-SubCell"/>
</dbReference>
<feature type="compositionally biased region" description="Polar residues" evidence="6">
    <location>
        <begin position="103"/>
        <end position="133"/>
    </location>
</feature>
<evidence type="ECO:0000256" key="7">
    <source>
        <dbReference type="SAM" id="Phobius"/>
    </source>
</evidence>
<dbReference type="Pfam" id="PF00010">
    <property type="entry name" value="HLH"/>
    <property type="match status" value="1"/>
</dbReference>
<evidence type="ECO:0000256" key="2">
    <source>
        <dbReference type="ARBA" id="ARBA00023015"/>
    </source>
</evidence>
<dbReference type="FunFam" id="4.10.280.10:FF:000116">
    <property type="entry name" value="Putative HLH transcription factor"/>
    <property type="match status" value="1"/>
</dbReference>
<dbReference type="EMBL" id="KV453912">
    <property type="protein sequence ID" value="ODV78884.1"/>
    <property type="molecule type" value="Genomic_DNA"/>
</dbReference>
<protein>
    <recommendedName>
        <fullName evidence="8">BHLH domain-containing protein</fullName>
    </recommendedName>
</protein>
<evidence type="ECO:0000256" key="5">
    <source>
        <dbReference type="SAM" id="Coils"/>
    </source>
</evidence>
<evidence type="ECO:0000313" key="9">
    <source>
        <dbReference type="EMBL" id="ODV78884.1"/>
    </source>
</evidence>
<dbReference type="GO" id="GO:0033554">
    <property type="term" value="P:cellular response to stress"/>
    <property type="evidence" value="ECO:0007669"/>
    <property type="project" value="UniProtKB-ARBA"/>
</dbReference>
<keyword evidence="3" id="KW-0804">Transcription</keyword>
<keyword evidence="7" id="KW-0472">Membrane</keyword>
<dbReference type="OrthoDB" id="2133190at2759"/>
<keyword evidence="7" id="KW-0812">Transmembrane</keyword>
<dbReference type="STRING" id="984487.A0A1E4SH98"/>
<dbReference type="GO" id="GO:0046983">
    <property type="term" value="F:protein dimerization activity"/>
    <property type="evidence" value="ECO:0007669"/>
    <property type="project" value="InterPro"/>
</dbReference>
<evidence type="ECO:0000256" key="4">
    <source>
        <dbReference type="ARBA" id="ARBA00023242"/>
    </source>
</evidence>
<feature type="coiled-coil region" evidence="5">
    <location>
        <begin position="220"/>
        <end position="254"/>
    </location>
</feature>
<feature type="domain" description="BHLH" evidence="8">
    <location>
        <begin position="161"/>
        <end position="230"/>
    </location>
</feature>
<dbReference type="PROSITE" id="PS50888">
    <property type="entry name" value="BHLH"/>
    <property type="match status" value="1"/>
</dbReference>
<dbReference type="SUPFAM" id="SSF47459">
    <property type="entry name" value="HLH, helix-loop-helix DNA-binding domain"/>
    <property type="match status" value="1"/>
</dbReference>
<feature type="transmembrane region" description="Helical" evidence="7">
    <location>
        <begin position="377"/>
        <end position="398"/>
    </location>
</feature>
<dbReference type="GO" id="GO:0016020">
    <property type="term" value="C:membrane"/>
    <property type="evidence" value="ECO:0007669"/>
    <property type="project" value="UniProtKB-ARBA"/>
</dbReference>
<feature type="compositionally biased region" description="Acidic residues" evidence="6">
    <location>
        <begin position="674"/>
        <end position="686"/>
    </location>
</feature>
<accession>A0A1E4SH98</accession>
<dbReference type="GO" id="GO:0003690">
    <property type="term" value="F:double-stranded DNA binding"/>
    <property type="evidence" value="ECO:0007669"/>
    <property type="project" value="UniProtKB-ARBA"/>
</dbReference>
<comment type="subcellular location">
    <subcellularLocation>
        <location evidence="1">Nucleus</location>
    </subcellularLocation>
</comment>
<dbReference type="RefSeq" id="XP_020064006.1">
    <property type="nucleotide sequence ID" value="XM_020209891.1"/>
</dbReference>
<proteinExistence type="predicted"/>
<dbReference type="GO" id="GO:0006355">
    <property type="term" value="P:regulation of DNA-templated transcription"/>
    <property type="evidence" value="ECO:0007669"/>
    <property type="project" value="UniProtKB-ARBA"/>
</dbReference>
<keyword evidence="7" id="KW-1133">Transmembrane helix</keyword>
<reference evidence="10" key="1">
    <citation type="submission" date="2016-05" db="EMBL/GenBank/DDBJ databases">
        <title>Comparative genomics of biotechnologically important yeasts.</title>
        <authorList>
            <consortium name="DOE Joint Genome Institute"/>
            <person name="Riley R."/>
            <person name="Haridas S."/>
            <person name="Wolfe K.H."/>
            <person name="Lopes M.R."/>
            <person name="Hittinger C.T."/>
            <person name="Goker M."/>
            <person name="Salamov A."/>
            <person name="Wisecaver J."/>
            <person name="Long T.M."/>
            <person name="Aerts A.L."/>
            <person name="Barry K."/>
            <person name="Choi C."/>
            <person name="Clum A."/>
            <person name="Coughlan A.Y."/>
            <person name="Deshpande S."/>
            <person name="Douglass A.P."/>
            <person name="Hanson S.J."/>
            <person name="Klenk H.-P."/>
            <person name="Labutti K."/>
            <person name="Lapidus A."/>
            <person name="Lindquist E."/>
            <person name="Lipzen A."/>
            <person name="Meier-Kolthoff J.P."/>
            <person name="Ohm R.A."/>
            <person name="Otillar R.P."/>
            <person name="Pangilinan J."/>
            <person name="Peng Y."/>
            <person name="Rokas A."/>
            <person name="Rosa C.A."/>
            <person name="Scheuner C."/>
            <person name="Sibirny A.A."/>
            <person name="Slot J.C."/>
            <person name="Stielow J.B."/>
            <person name="Sun H."/>
            <person name="Kurtzman C.P."/>
            <person name="Blackwell M."/>
            <person name="Grigoriev I.V."/>
            <person name="Jeffries T.W."/>
        </authorList>
    </citation>
    <scope>NUCLEOTIDE SEQUENCE [LARGE SCALE GENOMIC DNA]</scope>
    <source>
        <strain evidence="10">NRRL Y-17324</strain>
    </source>
</reference>
<evidence type="ECO:0000256" key="6">
    <source>
        <dbReference type="SAM" id="MobiDB-lite"/>
    </source>
</evidence>
<keyword evidence="5" id="KW-0175">Coiled coil</keyword>
<dbReference type="Gene3D" id="4.10.280.10">
    <property type="entry name" value="Helix-loop-helix DNA-binding domain"/>
    <property type="match status" value="1"/>
</dbReference>
<evidence type="ECO:0000259" key="8">
    <source>
        <dbReference type="PROSITE" id="PS50888"/>
    </source>
</evidence>
<dbReference type="AlphaFoldDB" id="A0A1E4SH98"/>
<sequence>MAEFENNYFDFDTADNFLDSISGTLSNLLPSSVSGDEGVKEGMNVMDVMWEGELNNGLIKEEYGNPNWKDIDRPAGQAPQEIVFNEQNFGADQFYKAGPADGHSTTMSTTSYSQDSHSNEISPHQPSISSVHTSPEPIKSEKMESPVIASKKSKITKPKAKEKTSHNVIEKKYRTNINSKILMLRDAVPSLRIAAGSKDVSLADLEGLTPASKLNKASVLTKATEYIKHLESKNELLRQQNIQLQKLLQEADSKPVQYTPQNQVPAVTGRNVGHGFGYYPPEQSYNATPVQQSYSGSSQIYQPQHPAPALQEQYYQQTPPQNQYNPSNKVLLGGMATVMATSLFSGGASGSNDFKGMSALPFIPSVLTHPSPLLVQLWSTFKILLILGSVFSIVFSSLKLDVKSEKTKLLGSYGLLKTWFMVTMGFQLPLVLESSEKLNILRTLDGRKTSFVWFQILKEYLLLTASEITFENSFLTILSGKLLINRFPLLSKFLTRDLSYRASLIMNLEYKGDDESLKKLNKLMDNIDGLAMFGSQNLMSRLSNLVQGKKINEGLVDGNNHLKYVELAGAVTSGFNVDSEKTVLYDIIINWRILEIIHQLNLNYLANLAKDSDCSQVERDINKVEACLLDSFKSSSIYGYFKMFRAVVDPKNSPQLLQDLYGEVNEKLKTFNDEAEEKEELIEEQTETTSKEEKENNENVNVPTPSLKAQKSLITSLNLVNDEKFIIATTSLALYYHNNKEIDHAIKILRYLNLSTPSSLSLLSFTSAVRLINGLIPGVEDNKNLDNLVKVTREWLNESQQSRTVDFDVRSDLSKLIVQKGMVLHGIETEHEDD</sequence>
<dbReference type="PANTHER" id="PTHR47336">
    <property type="entry name" value="TRANSCRIPTION FACTOR HMS1-RELATED"/>
    <property type="match status" value="1"/>
</dbReference>
<name>A0A1E4SH98_9ASCO</name>
<dbReference type="InterPro" id="IPR036638">
    <property type="entry name" value="HLH_DNA-bd_sf"/>
</dbReference>
<organism evidence="9 10">
    <name type="scientific">Suhomyces tanzawaensis NRRL Y-17324</name>
    <dbReference type="NCBI Taxonomy" id="984487"/>
    <lineage>
        <taxon>Eukaryota</taxon>
        <taxon>Fungi</taxon>
        <taxon>Dikarya</taxon>
        <taxon>Ascomycota</taxon>
        <taxon>Saccharomycotina</taxon>
        <taxon>Pichiomycetes</taxon>
        <taxon>Debaryomycetaceae</taxon>
        <taxon>Suhomyces</taxon>
    </lineage>
</organism>
<keyword evidence="10" id="KW-1185">Reference proteome</keyword>
<dbReference type="InterPro" id="IPR011598">
    <property type="entry name" value="bHLH_dom"/>
</dbReference>
<dbReference type="Proteomes" id="UP000094285">
    <property type="component" value="Unassembled WGS sequence"/>
</dbReference>
<dbReference type="SMART" id="SM00353">
    <property type="entry name" value="HLH"/>
    <property type="match status" value="1"/>
</dbReference>
<evidence type="ECO:0000256" key="3">
    <source>
        <dbReference type="ARBA" id="ARBA00023163"/>
    </source>
</evidence>
<dbReference type="PANTHER" id="PTHR47336:SF2">
    <property type="entry name" value="TRANSCRIPTION FACTOR HMS1-RELATED"/>
    <property type="match status" value="1"/>
</dbReference>
<evidence type="ECO:0000256" key="1">
    <source>
        <dbReference type="ARBA" id="ARBA00004123"/>
    </source>
</evidence>
<keyword evidence="4" id="KW-0539">Nucleus</keyword>
<dbReference type="GeneID" id="30984027"/>
<feature type="region of interest" description="Disordered" evidence="6">
    <location>
        <begin position="94"/>
        <end position="165"/>
    </location>
</feature>
<feature type="region of interest" description="Disordered" evidence="6">
    <location>
        <begin position="674"/>
        <end position="704"/>
    </location>
</feature>